<reference evidence="3 4" key="1">
    <citation type="journal article" date="2018" name="Front. Plant Sci.">
        <title>Red Clover (Trifolium pratense) and Zigzag Clover (T. medium) - A Picture of Genomic Similarities and Differences.</title>
        <authorList>
            <person name="Dluhosova J."/>
            <person name="Istvanek J."/>
            <person name="Nedelnik J."/>
            <person name="Repkova J."/>
        </authorList>
    </citation>
    <scope>NUCLEOTIDE SEQUENCE [LARGE SCALE GENOMIC DNA]</scope>
    <source>
        <strain evidence="4">cv. 10/8</strain>
        <tissue evidence="3">Leaf</tissue>
    </source>
</reference>
<protein>
    <submittedName>
        <fullName evidence="3">DUF4283 domain protein</fullName>
    </submittedName>
</protein>
<evidence type="ECO:0000256" key="1">
    <source>
        <dbReference type="SAM" id="MobiDB-lite"/>
    </source>
</evidence>
<dbReference type="PANTHER" id="PTHR31286">
    <property type="entry name" value="GLYCINE-RICH CELL WALL STRUCTURAL PROTEIN 1.8-LIKE"/>
    <property type="match status" value="1"/>
</dbReference>
<dbReference type="PANTHER" id="PTHR31286:SF167">
    <property type="entry name" value="OS09G0268800 PROTEIN"/>
    <property type="match status" value="1"/>
</dbReference>
<accession>A0A392PJP7</accession>
<name>A0A392PJP7_9FABA</name>
<feature type="compositionally biased region" description="Basic residues" evidence="1">
    <location>
        <begin position="1"/>
        <end position="10"/>
    </location>
</feature>
<evidence type="ECO:0000313" key="4">
    <source>
        <dbReference type="Proteomes" id="UP000265520"/>
    </source>
</evidence>
<dbReference type="InterPro" id="IPR025558">
    <property type="entry name" value="DUF4283"/>
</dbReference>
<dbReference type="AlphaFoldDB" id="A0A392PJP7"/>
<comment type="caution">
    <text evidence="3">The sequence shown here is derived from an EMBL/GenBank/DDBJ whole genome shotgun (WGS) entry which is preliminary data.</text>
</comment>
<organism evidence="3 4">
    <name type="scientific">Trifolium medium</name>
    <dbReference type="NCBI Taxonomy" id="97028"/>
    <lineage>
        <taxon>Eukaryota</taxon>
        <taxon>Viridiplantae</taxon>
        <taxon>Streptophyta</taxon>
        <taxon>Embryophyta</taxon>
        <taxon>Tracheophyta</taxon>
        <taxon>Spermatophyta</taxon>
        <taxon>Magnoliopsida</taxon>
        <taxon>eudicotyledons</taxon>
        <taxon>Gunneridae</taxon>
        <taxon>Pentapetalae</taxon>
        <taxon>rosids</taxon>
        <taxon>fabids</taxon>
        <taxon>Fabales</taxon>
        <taxon>Fabaceae</taxon>
        <taxon>Papilionoideae</taxon>
        <taxon>50 kb inversion clade</taxon>
        <taxon>NPAAA clade</taxon>
        <taxon>Hologalegina</taxon>
        <taxon>IRL clade</taxon>
        <taxon>Trifolieae</taxon>
        <taxon>Trifolium</taxon>
    </lineage>
</organism>
<dbReference type="Proteomes" id="UP000265520">
    <property type="component" value="Unassembled WGS sequence"/>
</dbReference>
<feature type="domain" description="DUF4283" evidence="2">
    <location>
        <begin position="122"/>
        <end position="205"/>
    </location>
</feature>
<dbReference type="Pfam" id="PF14111">
    <property type="entry name" value="DUF4283"/>
    <property type="match status" value="1"/>
</dbReference>
<dbReference type="InterPro" id="IPR040256">
    <property type="entry name" value="At4g02000-like"/>
</dbReference>
<feature type="non-terminal residue" evidence="3">
    <location>
        <position position="255"/>
    </location>
</feature>
<feature type="region of interest" description="Disordered" evidence="1">
    <location>
        <begin position="68"/>
        <end position="107"/>
    </location>
</feature>
<sequence length="255" mass="29343">MDRTIHRPSKVPKLSIPLHNTSIHTPEPNLHSTSILIPEFIGSTPIINHHEDYQFFPYSPLNLQQEEEIHQEQHNPRQEQHNSQFYGQRKSAESNSTTNMPQSPGEGPFCMYKEAHIKEGIQQCKNSLIGKLFSNKPIIKPIIQNTLLGIWGNPKGFTITEIEGGLYHLTMELDADIQRAVKGNPWIIRNSWFMVHPWDRQLNPTNIDFKYVPVWIQMWGLPIHCKTVNMGKHIGGQLGKVEDAALYDYPQQARI</sequence>
<keyword evidence="4" id="KW-1185">Reference proteome</keyword>
<evidence type="ECO:0000313" key="3">
    <source>
        <dbReference type="EMBL" id="MCI11719.1"/>
    </source>
</evidence>
<feature type="compositionally biased region" description="Basic and acidic residues" evidence="1">
    <location>
        <begin position="68"/>
        <end position="80"/>
    </location>
</feature>
<proteinExistence type="predicted"/>
<feature type="region of interest" description="Disordered" evidence="1">
    <location>
        <begin position="1"/>
        <end position="22"/>
    </location>
</feature>
<dbReference type="EMBL" id="LXQA010081249">
    <property type="protein sequence ID" value="MCI11719.1"/>
    <property type="molecule type" value="Genomic_DNA"/>
</dbReference>
<feature type="compositionally biased region" description="Polar residues" evidence="1">
    <location>
        <begin position="93"/>
        <end position="102"/>
    </location>
</feature>
<evidence type="ECO:0000259" key="2">
    <source>
        <dbReference type="Pfam" id="PF14111"/>
    </source>
</evidence>